<gene>
    <name evidence="3" type="ORF">JXQ802_LOCUS55521</name>
    <name evidence="4" type="ORF">OTI717_LOCUS43200</name>
    <name evidence="2" type="ORF">PYM288_LOCUS38988</name>
</gene>
<dbReference type="EMBL" id="CAJOAX010059857">
    <property type="protein sequence ID" value="CAF4339441.1"/>
    <property type="molecule type" value="Genomic_DNA"/>
</dbReference>
<proteinExistence type="predicted"/>
<comment type="caution">
    <text evidence="2">The sequence shown here is derived from an EMBL/GenBank/DDBJ whole genome shotgun (WGS) entry which is preliminary data.</text>
</comment>
<dbReference type="EMBL" id="CAJNOH010010061">
    <property type="protein sequence ID" value="CAF1507780.1"/>
    <property type="molecule type" value="Genomic_DNA"/>
</dbReference>
<evidence type="ECO:0000313" key="5">
    <source>
        <dbReference type="Proteomes" id="UP000663854"/>
    </source>
</evidence>
<dbReference type="AlphaFoldDB" id="A0A815TKR1"/>
<protein>
    <submittedName>
        <fullName evidence="2">Uncharacterized protein</fullName>
    </submittedName>
</protein>
<name>A0A815TKR1_9BILA</name>
<dbReference type="Proteomes" id="UP000663854">
    <property type="component" value="Unassembled WGS sequence"/>
</dbReference>
<organism evidence="2 5">
    <name type="scientific">Rotaria sordida</name>
    <dbReference type="NCBI Taxonomy" id="392033"/>
    <lineage>
        <taxon>Eukaryota</taxon>
        <taxon>Metazoa</taxon>
        <taxon>Spiralia</taxon>
        <taxon>Gnathifera</taxon>
        <taxon>Rotifera</taxon>
        <taxon>Eurotatoria</taxon>
        <taxon>Bdelloidea</taxon>
        <taxon>Philodinida</taxon>
        <taxon>Philodinidae</taxon>
        <taxon>Rotaria</taxon>
    </lineage>
</organism>
<evidence type="ECO:0000313" key="3">
    <source>
        <dbReference type="EMBL" id="CAF1657433.1"/>
    </source>
</evidence>
<dbReference type="Proteomes" id="UP000663870">
    <property type="component" value="Unassembled WGS sequence"/>
</dbReference>
<dbReference type="Proteomes" id="UP000663823">
    <property type="component" value="Unassembled WGS sequence"/>
</dbReference>
<keyword evidence="6" id="KW-1185">Reference proteome</keyword>
<evidence type="ECO:0000256" key="1">
    <source>
        <dbReference type="SAM" id="MobiDB-lite"/>
    </source>
</evidence>
<feature type="non-terminal residue" evidence="2">
    <location>
        <position position="1"/>
    </location>
</feature>
<evidence type="ECO:0000313" key="2">
    <source>
        <dbReference type="EMBL" id="CAF1507780.1"/>
    </source>
</evidence>
<evidence type="ECO:0000313" key="4">
    <source>
        <dbReference type="EMBL" id="CAF4339441.1"/>
    </source>
</evidence>
<evidence type="ECO:0000313" key="6">
    <source>
        <dbReference type="Proteomes" id="UP000663870"/>
    </source>
</evidence>
<feature type="region of interest" description="Disordered" evidence="1">
    <location>
        <begin position="1"/>
        <end position="26"/>
    </location>
</feature>
<reference evidence="2" key="1">
    <citation type="submission" date="2021-02" db="EMBL/GenBank/DDBJ databases">
        <authorList>
            <person name="Nowell W R."/>
        </authorList>
    </citation>
    <scope>NUCLEOTIDE SEQUENCE</scope>
</reference>
<dbReference type="EMBL" id="CAJNOL010011876">
    <property type="protein sequence ID" value="CAF1657433.1"/>
    <property type="molecule type" value="Genomic_DNA"/>
</dbReference>
<sequence length="26" mass="2946">MDLEQTDSPQENIRSSYPTSTQSTDD</sequence>
<accession>A0A815TKR1</accession>